<reference evidence="9 10" key="1">
    <citation type="submission" date="2019-04" db="EMBL/GenBank/DDBJ databases">
        <title>Lacinutrix sp. nov., isolated from marine water.</title>
        <authorList>
            <person name="Kim W."/>
        </authorList>
    </citation>
    <scope>NUCLEOTIDE SEQUENCE [LARGE SCALE GENOMIC DNA]</scope>
    <source>
        <strain evidence="9 10">CAU 1491</strain>
    </source>
</reference>
<organism evidence="9 10">
    <name type="scientific">Pontimicrobium aquaticum</name>
    <dbReference type="NCBI Taxonomy" id="2565367"/>
    <lineage>
        <taxon>Bacteria</taxon>
        <taxon>Pseudomonadati</taxon>
        <taxon>Bacteroidota</taxon>
        <taxon>Flavobacteriia</taxon>
        <taxon>Flavobacteriales</taxon>
        <taxon>Flavobacteriaceae</taxon>
        <taxon>Pontimicrobium</taxon>
    </lineage>
</organism>
<dbReference type="InterPro" id="IPR002781">
    <property type="entry name" value="TM_pro_TauE-like"/>
</dbReference>
<dbReference type="InterPro" id="IPR052017">
    <property type="entry name" value="TSUP"/>
</dbReference>
<evidence type="ECO:0000256" key="4">
    <source>
        <dbReference type="ARBA" id="ARBA00022475"/>
    </source>
</evidence>
<evidence type="ECO:0000256" key="5">
    <source>
        <dbReference type="ARBA" id="ARBA00022692"/>
    </source>
</evidence>
<feature type="transmembrane region" description="Helical" evidence="8">
    <location>
        <begin position="95"/>
        <end position="114"/>
    </location>
</feature>
<accession>A0A4U0EVT3</accession>
<evidence type="ECO:0000256" key="2">
    <source>
        <dbReference type="ARBA" id="ARBA00009142"/>
    </source>
</evidence>
<dbReference type="PANTHER" id="PTHR30269:SF37">
    <property type="entry name" value="MEMBRANE TRANSPORTER PROTEIN"/>
    <property type="match status" value="1"/>
</dbReference>
<evidence type="ECO:0000313" key="10">
    <source>
        <dbReference type="Proteomes" id="UP000307657"/>
    </source>
</evidence>
<name>A0A4U0EVT3_9FLAO</name>
<evidence type="ECO:0000256" key="1">
    <source>
        <dbReference type="ARBA" id="ARBA00004651"/>
    </source>
</evidence>
<feature type="transmembrane region" description="Helical" evidence="8">
    <location>
        <begin position="126"/>
        <end position="147"/>
    </location>
</feature>
<keyword evidence="7 8" id="KW-0472">Membrane</keyword>
<dbReference type="OrthoDB" id="677436at2"/>
<comment type="subcellular location">
    <subcellularLocation>
        <location evidence="1 8">Cell membrane</location>
        <topology evidence="1 8">Multi-pass membrane protein</topology>
    </subcellularLocation>
</comment>
<dbReference type="Pfam" id="PF01925">
    <property type="entry name" value="TauE"/>
    <property type="match status" value="1"/>
</dbReference>
<keyword evidence="10" id="KW-1185">Reference proteome</keyword>
<gene>
    <name evidence="9" type="ORF">E5167_09220</name>
</gene>
<evidence type="ECO:0000256" key="7">
    <source>
        <dbReference type="ARBA" id="ARBA00023136"/>
    </source>
</evidence>
<keyword evidence="4 8" id="KW-1003">Cell membrane</keyword>
<evidence type="ECO:0000313" key="9">
    <source>
        <dbReference type="EMBL" id="TJY36031.1"/>
    </source>
</evidence>
<feature type="transmembrane region" description="Helical" evidence="8">
    <location>
        <begin position="70"/>
        <end position="89"/>
    </location>
</feature>
<keyword evidence="3" id="KW-0813">Transport</keyword>
<feature type="transmembrane region" description="Helical" evidence="8">
    <location>
        <begin position="36"/>
        <end position="58"/>
    </location>
</feature>
<evidence type="ECO:0000256" key="6">
    <source>
        <dbReference type="ARBA" id="ARBA00022989"/>
    </source>
</evidence>
<keyword evidence="5 8" id="KW-0812">Transmembrane</keyword>
<dbReference type="GO" id="GO:0005886">
    <property type="term" value="C:plasma membrane"/>
    <property type="evidence" value="ECO:0007669"/>
    <property type="project" value="UniProtKB-SubCell"/>
</dbReference>
<proteinExistence type="inferred from homology"/>
<dbReference type="RefSeq" id="WP_136843313.1">
    <property type="nucleotide sequence ID" value="NZ_SUPL01000004.1"/>
</dbReference>
<feature type="transmembrane region" description="Helical" evidence="8">
    <location>
        <begin position="191"/>
        <end position="213"/>
    </location>
</feature>
<sequence length="243" mass="26876">MKNLEYLFLLLALFAEIIGTVGGFGSSVFFVPVANFYFDFQTVLGITALFHVASNLSKIAMFKKGIDKRLIAYLGIPAVIFVIIGGIIAKHLNEYLLEIILGIFLIGLSLLFLIKKNLIIKANKREAFLGGAFSGLFAGVLGTGGAIRGLTMAAFNLEKNVFIATSAIIDFFVDFSRTIVYFFNGFITKEILIYIPFLIVISIIGTYLGKLLLRRISQDTFKRMSLYLILMIGLATLFSALYC</sequence>
<dbReference type="AlphaFoldDB" id="A0A4U0EVT3"/>
<evidence type="ECO:0000256" key="3">
    <source>
        <dbReference type="ARBA" id="ARBA00022448"/>
    </source>
</evidence>
<evidence type="ECO:0000256" key="8">
    <source>
        <dbReference type="RuleBase" id="RU363041"/>
    </source>
</evidence>
<feature type="transmembrane region" description="Helical" evidence="8">
    <location>
        <begin position="225"/>
        <end position="242"/>
    </location>
</feature>
<feature type="transmembrane region" description="Helical" evidence="8">
    <location>
        <begin position="7"/>
        <end position="30"/>
    </location>
</feature>
<dbReference type="PANTHER" id="PTHR30269">
    <property type="entry name" value="TRANSMEMBRANE PROTEIN YFCA"/>
    <property type="match status" value="1"/>
</dbReference>
<dbReference type="Proteomes" id="UP000307657">
    <property type="component" value="Unassembled WGS sequence"/>
</dbReference>
<dbReference type="EMBL" id="SUPL01000004">
    <property type="protein sequence ID" value="TJY36031.1"/>
    <property type="molecule type" value="Genomic_DNA"/>
</dbReference>
<comment type="caution">
    <text evidence="9">The sequence shown here is derived from an EMBL/GenBank/DDBJ whole genome shotgun (WGS) entry which is preliminary data.</text>
</comment>
<comment type="similarity">
    <text evidence="2 8">Belongs to the 4-toluene sulfonate uptake permease (TSUP) (TC 2.A.102) family.</text>
</comment>
<keyword evidence="6 8" id="KW-1133">Transmembrane helix</keyword>
<protein>
    <recommendedName>
        <fullName evidence="8">Probable membrane transporter protein</fullName>
    </recommendedName>
</protein>